<keyword evidence="1" id="KW-0808">Transferase</keyword>
<dbReference type="Pfam" id="PF02146">
    <property type="entry name" value="SIR2"/>
    <property type="match status" value="1"/>
</dbReference>
<protein>
    <submittedName>
        <fullName evidence="7">Sir2 family protein</fullName>
    </submittedName>
</protein>
<evidence type="ECO:0000313" key="7">
    <source>
        <dbReference type="EMBL" id="KAJ4461701.1"/>
    </source>
</evidence>
<evidence type="ECO:0000256" key="2">
    <source>
        <dbReference type="ARBA" id="ARBA00023027"/>
    </source>
</evidence>
<organism evidence="7 8">
    <name type="scientific">Paratrimastix pyriformis</name>
    <dbReference type="NCBI Taxonomy" id="342808"/>
    <lineage>
        <taxon>Eukaryota</taxon>
        <taxon>Metamonada</taxon>
        <taxon>Preaxostyla</taxon>
        <taxon>Paratrimastigidae</taxon>
        <taxon>Paratrimastix</taxon>
    </lineage>
</organism>
<evidence type="ECO:0000259" key="6">
    <source>
        <dbReference type="PROSITE" id="PS50305"/>
    </source>
</evidence>
<feature type="region of interest" description="Disordered" evidence="5">
    <location>
        <begin position="377"/>
        <end position="398"/>
    </location>
</feature>
<dbReference type="SUPFAM" id="SSF52467">
    <property type="entry name" value="DHS-like NAD/FAD-binding domain"/>
    <property type="match status" value="1"/>
</dbReference>
<comment type="caution">
    <text evidence="7">The sequence shown here is derived from an EMBL/GenBank/DDBJ whole genome shotgun (WGS) entry which is preliminary data.</text>
</comment>
<feature type="domain" description="Deacetylase sirtuin-type" evidence="6">
    <location>
        <begin position="19"/>
        <end position="259"/>
    </location>
</feature>
<dbReference type="Gene3D" id="2.20.28.200">
    <property type="match status" value="1"/>
</dbReference>
<gene>
    <name evidence="7" type="ORF">PAPYR_1829</name>
</gene>
<keyword evidence="3" id="KW-0479">Metal-binding</keyword>
<dbReference type="InterPro" id="IPR026590">
    <property type="entry name" value="Ssirtuin_cat_dom"/>
</dbReference>
<dbReference type="InterPro" id="IPR003000">
    <property type="entry name" value="Sirtuin"/>
</dbReference>
<keyword evidence="2" id="KW-0520">NAD</keyword>
<dbReference type="EMBL" id="JAPMOS010000006">
    <property type="protein sequence ID" value="KAJ4461701.1"/>
    <property type="molecule type" value="Genomic_DNA"/>
</dbReference>
<evidence type="ECO:0000256" key="3">
    <source>
        <dbReference type="PROSITE-ProRule" id="PRU00236"/>
    </source>
</evidence>
<keyword evidence="3" id="KW-0862">Zinc</keyword>
<reference evidence="7" key="1">
    <citation type="journal article" date="2022" name="bioRxiv">
        <title>Genomics of Preaxostyla Flagellates Illuminates Evolutionary Transitions and the Path Towards Mitochondrial Loss.</title>
        <authorList>
            <person name="Novak L.V.F."/>
            <person name="Treitli S.C."/>
            <person name="Pyrih J."/>
            <person name="Halakuc P."/>
            <person name="Pipaliya S.V."/>
            <person name="Vacek V."/>
            <person name="Brzon O."/>
            <person name="Soukal P."/>
            <person name="Eme L."/>
            <person name="Dacks J.B."/>
            <person name="Karnkowska A."/>
            <person name="Elias M."/>
            <person name="Hampl V."/>
        </authorList>
    </citation>
    <scope>NUCLEOTIDE SEQUENCE</scope>
    <source>
        <strain evidence="7">RCP-MX</strain>
    </source>
</reference>
<keyword evidence="4" id="KW-0175">Coiled coil</keyword>
<feature type="binding site" evidence="3">
    <location>
        <position position="164"/>
    </location>
    <ligand>
        <name>Zn(2+)</name>
        <dbReference type="ChEBI" id="CHEBI:29105"/>
    </ligand>
</feature>
<feature type="binding site" evidence="3">
    <location>
        <position position="162"/>
    </location>
    <ligand>
        <name>Zn(2+)</name>
        <dbReference type="ChEBI" id="CHEBI:29105"/>
    </ligand>
</feature>
<evidence type="ECO:0000313" key="8">
    <source>
        <dbReference type="Proteomes" id="UP001141327"/>
    </source>
</evidence>
<proteinExistence type="predicted"/>
<dbReference type="PROSITE" id="PS50305">
    <property type="entry name" value="SIRTUIN"/>
    <property type="match status" value="1"/>
</dbReference>
<evidence type="ECO:0000256" key="4">
    <source>
        <dbReference type="SAM" id="Coils"/>
    </source>
</evidence>
<dbReference type="PANTHER" id="PTHR11085">
    <property type="entry name" value="NAD-DEPENDENT PROTEIN DEACYLASE SIRTUIN-5, MITOCHONDRIAL-RELATED"/>
    <property type="match status" value="1"/>
</dbReference>
<dbReference type="InterPro" id="IPR050134">
    <property type="entry name" value="NAD-dep_sirtuin_deacylases"/>
</dbReference>
<evidence type="ECO:0000256" key="5">
    <source>
        <dbReference type="SAM" id="MobiDB-lite"/>
    </source>
</evidence>
<feature type="active site" description="Proton acceptor" evidence="3">
    <location>
        <position position="126"/>
    </location>
</feature>
<name>A0ABQ8UUF3_9EUKA</name>
<accession>A0ABQ8UUF3</accession>
<sequence length="398" mass="43642">MADTAHTTKEQMEEIEEDLADIEQKGRQLAQLIRDAHHFVAFTGAGISTSAGIPDFRGPEGVWTLRASGGTRTSATTSTLKAIPTFTHMALLSLQQAGLLKHLISQNTDGLHRRSGIDVAHFSELHGNSNLERCERCGKEFLRDGRVRNAHGVHEHHTGRKCVCGGGLLDTIINFGENLPEKHITSGFENARQADLCLCLGSSLTVSPACDMPLEVARHGGKLVICNLQRTPLDREATLRIHGKCDSLMRVVMRELGMVPPVFELSRHIRVTTKLHPTRTLAVTAVDADGTPATLFRRVDFTTGARWSASKDVEPFRCPVPATVERVQVTIHWMGNYEEPPFELVHPLTAEGTVQMDLRYNPFRRLWHKESEALPAPVPLAAASPTPGPASSLPPEGP</sequence>
<dbReference type="Proteomes" id="UP001141327">
    <property type="component" value="Unassembled WGS sequence"/>
</dbReference>
<evidence type="ECO:0000256" key="1">
    <source>
        <dbReference type="ARBA" id="ARBA00022679"/>
    </source>
</evidence>
<feature type="coiled-coil region" evidence="4">
    <location>
        <begin position="5"/>
        <end position="32"/>
    </location>
</feature>
<feature type="binding site" evidence="3">
    <location>
        <position position="134"/>
    </location>
    <ligand>
        <name>Zn(2+)</name>
        <dbReference type="ChEBI" id="CHEBI:29105"/>
    </ligand>
</feature>
<keyword evidence="8" id="KW-1185">Reference proteome</keyword>
<dbReference type="PANTHER" id="PTHR11085:SF10">
    <property type="entry name" value="NAD-DEPENDENT PROTEIN DEACYLASE SIRTUIN-5, MITOCHONDRIAL-RELATED"/>
    <property type="match status" value="1"/>
</dbReference>
<feature type="binding site" evidence="3">
    <location>
        <position position="137"/>
    </location>
    <ligand>
        <name>Zn(2+)</name>
        <dbReference type="ChEBI" id="CHEBI:29105"/>
    </ligand>
</feature>
<dbReference type="Gene3D" id="3.40.50.1220">
    <property type="entry name" value="TPP-binding domain"/>
    <property type="match status" value="1"/>
</dbReference>
<dbReference type="InterPro" id="IPR029035">
    <property type="entry name" value="DHS-like_NAD/FAD-binding_dom"/>
</dbReference>